<name>A0A7S4MQH6_9STRA</name>
<feature type="transmembrane region" description="Helical" evidence="2">
    <location>
        <begin position="465"/>
        <end position="482"/>
    </location>
</feature>
<dbReference type="Gene3D" id="2.40.128.20">
    <property type="match status" value="1"/>
</dbReference>
<dbReference type="InterPro" id="IPR012674">
    <property type="entry name" value="Calycin"/>
</dbReference>
<proteinExistence type="predicted"/>
<feature type="transmembrane region" description="Helical" evidence="2">
    <location>
        <begin position="402"/>
        <end position="425"/>
    </location>
</feature>
<dbReference type="PANTHER" id="PTHR28037:SF1">
    <property type="entry name" value="ALCOHOL O-ACETYLTRANSFERASE 1-RELATED"/>
    <property type="match status" value="1"/>
</dbReference>
<feature type="transmembrane region" description="Helical" evidence="2">
    <location>
        <begin position="366"/>
        <end position="390"/>
    </location>
</feature>
<reference evidence="3" key="1">
    <citation type="submission" date="2021-01" db="EMBL/GenBank/DDBJ databases">
        <authorList>
            <person name="Corre E."/>
            <person name="Pelletier E."/>
            <person name="Niang G."/>
            <person name="Scheremetjew M."/>
            <person name="Finn R."/>
            <person name="Kale V."/>
            <person name="Holt S."/>
            <person name="Cochrane G."/>
            <person name="Meng A."/>
            <person name="Brown T."/>
            <person name="Cohen L."/>
        </authorList>
    </citation>
    <scope>NUCLEOTIDE SEQUENCE</scope>
    <source>
        <strain evidence="3">Isolate 1302-5</strain>
    </source>
</reference>
<dbReference type="SUPFAM" id="SSF50814">
    <property type="entry name" value="Lipocalins"/>
    <property type="match status" value="1"/>
</dbReference>
<protein>
    <submittedName>
        <fullName evidence="3">Uncharacterized protein</fullName>
    </submittedName>
</protein>
<accession>A0A7S4MQH6</accession>
<organism evidence="3">
    <name type="scientific">Odontella aurita</name>
    <dbReference type="NCBI Taxonomy" id="265563"/>
    <lineage>
        <taxon>Eukaryota</taxon>
        <taxon>Sar</taxon>
        <taxon>Stramenopiles</taxon>
        <taxon>Ochrophyta</taxon>
        <taxon>Bacillariophyta</taxon>
        <taxon>Mediophyceae</taxon>
        <taxon>Biddulphiophycidae</taxon>
        <taxon>Eupodiscales</taxon>
        <taxon>Odontellaceae</taxon>
        <taxon>Odontella</taxon>
    </lineage>
</organism>
<dbReference type="InterPro" id="IPR052058">
    <property type="entry name" value="Alcohol_O-acetyltransferase"/>
</dbReference>
<dbReference type="EMBL" id="HBKQ01020941">
    <property type="protein sequence ID" value="CAE2236799.1"/>
    <property type="molecule type" value="Transcribed_RNA"/>
</dbReference>
<dbReference type="PANTHER" id="PTHR28037">
    <property type="entry name" value="ALCOHOL O-ACETYLTRANSFERASE 1-RELATED"/>
    <property type="match status" value="1"/>
</dbReference>
<keyword evidence="2" id="KW-1133">Transmembrane helix</keyword>
<sequence>MYVAGKAAEGSKSPVSLPDAYDASRRGNPLINALTTISGNAAGGETTKAEEEGAPGCAGRRSVVQFRTLGEEDTALLLKRCRSEGVTVSNALGSAAALTASDFIGLEEGEEEDAGKVDEDNRRNYKILQSLDMRRYESEPYADDASTVGCHAGSMDLMIGPLGDGSGSSLRSGSSRGPPSLFWDVARDGRAQTAAFVDDDGRGPKEAVRVFDAAMRISDMNNLVHLTAMSEASQGRAYSAGVTNVGVYERQGAVRREGSRGRERGTLKSKHGNYEIEDLFFATSHARTGCLYQVSCLTINGKLSLTFHPASPLVPEETNAAFADAFVDLLATVAESEKTGTETIHDEDSSIFASLPSLPEGALTNAALAAGVGGILIHAGAWSEFIGNVLSMKENIADPADFWAALNFWIFFAVGHPILQPILWISDVLHGTPGPQIADLVPVLFLAGNALVIGAVASSKEIQKAVNVAALAAFFAYVGAGLDGQAGMGDFNLQLNDQYKGAVVKGCPTYDQVRQPSMDNFDLEKYQGKWYEQKFHDWTQFKEVYDTTLDIKLTEDGMGWIDDFAVKGPAPKAAALSWDKSPVANGAHYFLFGRVDPNDAPGVLRESGFGVEFPNYIVDVQKDDKTGEYTEAIQFQCLERGGVRVFEGINFMSRNPTMTEDELGAMHGRAEKAGMYPYGAGPEQMHSVERRPIDAPPLDNSWQRMWHAIGFDALLELLAESIEDGGR</sequence>
<feature type="region of interest" description="Disordered" evidence="1">
    <location>
        <begin position="1"/>
        <end position="21"/>
    </location>
</feature>
<feature type="transmembrane region" description="Helical" evidence="2">
    <location>
        <begin position="437"/>
        <end position="458"/>
    </location>
</feature>
<keyword evidence="2" id="KW-0812">Transmembrane</keyword>
<dbReference type="FunFam" id="2.40.128.20:FF:000054">
    <property type="entry name" value="Uncharacterized protein"/>
    <property type="match status" value="1"/>
</dbReference>
<keyword evidence="2" id="KW-0472">Membrane</keyword>
<evidence type="ECO:0000256" key="1">
    <source>
        <dbReference type="SAM" id="MobiDB-lite"/>
    </source>
</evidence>
<dbReference type="AlphaFoldDB" id="A0A7S4MQH6"/>
<gene>
    <name evidence="3" type="ORF">OAUR00152_LOCUS14177</name>
</gene>
<evidence type="ECO:0000313" key="3">
    <source>
        <dbReference type="EMBL" id="CAE2236799.1"/>
    </source>
</evidence>
<evidence type="ECO:0000256" key="2">
    <source>
        <dbReference type="SAM" id="Phobius"/>
    </source>
</evidence>